<dbReference type="InterPro" id="IPR036397">
    <property type="entry name" value="RNaseH_sf"/>
</dbReference>
<accession>A0A9W6X5F0</accession>
<keyword evidence="2" id="KW-0812">Transmembrane</keyword>
<dbReference type="OrthoDB" id="96218at2759"/>
<dbReference type="Gene3D" id="3.30.420.10">
    <property type="entry name" value="Ribonuclease H-like superfamily/Ribonuclease H"/>
    <property type="match status" value="1"/>
</dbReference>
<feature type="compositionally biased region" description="Polar residues" evidence="1">
    <location>
        <begin position="330"/>
        <end position="342"/>
    </location>
</feature>
<feature type="domain" description="Integrase zinc-binding" evidence="3">
    <location>
        <begin position="254"/>
        <end position="296"/>
    </location>
</feature>
<dbReference type="Pfam" id="PF17921">
    <property type="entry name" value="Integrase_H2C2"/>
    <property type="match status" value="1"/>
</dbReference>
<dbReference type="EMBL" id="BSXT01000657">
    <property type="protein sequence ID" value="GMF31901.1"/>
    <property type="molecule type" value="Genomic_DNA"/>
</dbReference>
<evidence type="ECO:0000313" key="4">
    <source>
        <dbReference type="EMBL" id="GMF31901.1"/>
    </source>
</evidence>
<feature type="region of interest" description="Disordered" evidence="1">
    <location>
        <begin position="122"/>
        <end position="184"/>
    </location>
</feature>
<reference evidence="4" key="1">
    <citation type="submission" date="2023-04" db="EMBL/GenBank/DDBJ databases">
        <title>Phytophthora fragariaefolia NBRC 109709.</title>
        <authorList>
            <person name="Ichikawa N."/>
            <person name="Sato H."/>
            <person name="Tonouchi N."/>
        </authorList>
    </citation>
    <scope>NUCLEOTIDE SEQUENCE</scope>
    <source>
        <strain evidence="4">NBRC 109709</strain>
    </source>
</reference>
<dbReference type="InterPro" id="IPR041588">
    <property type="entry name" value="Integrase_H2C2"/>
</dbReference>
<dbReference type="AlphaFoldDB" id="A0A9W6X5F0"/>
<evidence type="ECO:0000256" key="1">
    <source>
        <dbReference type="SAM" id="MobiDB-lite"/>
    </source>
</evidence>
<feature type="region of interest" description="Disordered" evidence="1">
    <location>
        <begin position="319"/>
        <end position="407"/>
    </location>
</feature>
<proteinExistence type="predicted"/>
<name>A0A9W6X5F0_9STRA</name>
<keyword evidence="5" id="KW-1185">Reference proteome</keyword>
<organism evidence="4 5">
    <name type="scientific">Phytophthora fragariaefolia</name>
    <dbReference type="NCBI Taxonomy" id="1490495"/>
    <lineage>
        <taxon>Eukaryota</taxon>
        <taxon>Sar</taxon>
        <taxon>Stramenopiles</taxon>
        <taxon>Oomycota</taxon>
        <taxon>Peronosporomycetes</taxon>
        <taxon>Peronosporales</taxon>
        <taxon>Peronosporaceae</taxon>
        <taxon>Phytophthora</taxon>
    </lineage>
</organism>
<sequence>MGMNEGLRAAQAHGVTDLDAVGDMRLAIQQSLGVIICLKESLLTQLSIHRELVARFQSVRYIHFTREYNASVDSLAGETLAAKDAITALTEESKCKLEQLNQIREVIYGESSLEVTQVMRFAETPDESSEASPVEQVPSDQSNDAATESSHGKYCKNAPGTAERPPSAEDVDPLEVQEERHRRVDKAQDEELHWANLKLVLKGESSSLGYKAAREAWKMADRFVLSDDDLLYFLGDNCRWGKRRMNETVLRLVVPTTMVQEVLQSCHDSLEGGHQGIVRTFHQVKADYYWIELYADEEKEPPTATRVFPWERPGRVATPDCVDGFCHPTTEGSEGQRSSLSAASKRPTRTLGEDSNAISAVNDNSEDGPEVVEDVNEEVGESPQHRHRPGRPGRPDSIRRKRSQRDGNPLRLTIATTVFLLGYPTCVPLQAFATLWFWFPKWQF</sequence>
<comment type="caution">
    <text evidence="4">The sequence shown here is derived from an EMBL/GenBank/DDBJ whole genome shotgun (WGS) entry which is preliminary data.</text>
</comment>
<dbReference type="GO" id="GO:0003676">
    <property type="term" value="F:nucleic acid binding"/>
    <property type="evidence" value="ECO:0007669"/>
    <property type="project" value="InterPro"/>
</dbReference>
<evidence type="ECO:0000256" key="2">
    <source>
        <dbReference type="SAM" id="Phobius"/>
    </source>
</evidence>
<protein>
    <submittedName>
        <fullName evidence="4">Unnamed protein product</fullName>
    </submittedName>
</protein>
<feature type="compositionally biased region" description="Acidic residues" evidence="1">
    <location>
        <begin position="364"/>
        <end position="380"/>
    </location>
</feature>
<keyword evidence="2" id="KW-1133">Transmembrane helix</keyword>
<feature type="compositionally biased region" description="Polar residues" evidence="1">
    <location>
        <begin position="138"/>
        <end position="149"/>
    </location>
</feature>
<dbReference type="Gene3D" id="1.10.340.70">
    <property type="match status" value="1"/>
</dbReference>
<feature type="transmembrane region" description="Helical" evidence="2">
    <location>
        <begin position="410"/>
        <end position="439"/>
    </location>
</feature>
<keyword evidence="2" id="KW-0472">Membrane</keyword>
<evidence type="ECO:0000313" key="5">
    <source>
        <dbReference type="Proteomes" id="UP001165121"/>
    </source>
</evidence>
<dbReference type="Proteomes" id="UP001165121">
    <property type="component" value="Unassembled WGS sequence"/>
</dbReference>
<evidence type="ECO:0000259" key="3">
    <source>
        <dbReference type="Pfam" id="PF17921"/>
    </source>
</evidence>
<gene>
    <name evidence="4" type="ORF">Pfra01_000744400</name>
</gene>